<dbReference type="InterPro" id="IPR014044">
    <property type="entry name" value="CAP_dom"/>
</dbReference>
<evidence type="ECO:0000313" key="3">
    <source>
        <dbReference type="EMBL" id="BAU28684.1"/>
    </source>
</evidence>
<dbReference type="SUPFAM" id="SSF55797">
    <property type="entry name" value="PR-1-like"/>
    <property type="match status" value="1"/>
</dbReference>
<organism evidence="3 4">
    <name type="scientific">Aneurinibacillus soli</name>
    <dbReference type="NCBI Taxonomy" id="1500254"/>
    <lineage>
        <taxon>Bacteria</taxon>
        <taxon>Bacillati</taxon>
        <taxon>Bacillota</taxon>
        <taxon>Bacilli</taxon>
        <taxon>Bacillales</taxon>
        <taxon>Paenibacillaceae</taxon>
        <taxon>Aneurinibacillus group</taxon>
        <taxon>Aneurinibacillus</taxon>
    </lineage>
</organism>
<dbReference type="OrthoDB" id="9783944at2"/>
<dbReference type="InterPro" id="IPR014258">
    <property type="entry name" value="CAP_domain_YkwD-like"/>
</dbReference>
<name>A0A0U5BCM2_9BACL</name>
<dbReference type="Pfam" id="PF00188">
    <property type="entry name" value="CAP"/>
    <property type="match status" value="1"/>
</dbReference>
<accession>A0A0U5BCM2</accession>
<dbReference type="NCBIfam" id="TIGR02909">
    <property type="entry name" value="spore_YkwD"/>
    <property type="match status" value="1"/>
</dbReference>
<sequence length="238" mass="25420">MKKWIAASVLCTSLLGFSAAATEAATTCPNSGQAEKFTVVKGLTAYNNADLQALLSQYFKNCKFVTVAQPTTGVKPAQPTVTTPPKQPTTPANSQPSQPATKPTTPATPVQGLTADEQQMLDLVNKERTQRGLAPLKANLELTKLARLKAQDMIDKNYFSHQSPTYGSPFDMMNRFGVSYRTAGENIAGNSSVAAAHTALMNSEGHRANILNTAYTEVGIGIVNGGPYGKMFVQMFKG</sequence>
<dbReference type="CDD" id="cd05379">
    <property type="entry name" value="CAP_bacterial"/>
    <property type="match status" value="1"/>
</dbReference>
<keyword evidence="2" id="KW-0732">Signal</keyword>
<dbReference type="EMBL" id="AP017312">
    <property type="protein sequence ID" value="BAU28684.1"/>
    <property type="molecule type" value="Genomic_DNA"/>
</dbReference>
<feature type="chain" id="PRO_5043982886" evidence="2">
    <location>
        <begin position="22"/>
        <end position="238"/>
    </location>
</feature>
<keyword evidence="4" id="KW-1185">Reference proteome</keyword>
<dbReference type="AlphaFoldDB" id="A0A0U5BCM2"/>
<dbReference type="KEGG" id="asoc:CB4_02859"/>
<protein>
    <submittedName>
        <fullName evidence="3">Cysteine-rich secretory protein family protein</fullName>
    </submittedName>
</protein>
<evidence type="ECO:0000313" key="4">
    <source>
        <dbReference type="Proteomes" id="UP000217696"/>
    </source>
</evidence>
<dbReference type="RefSeq" id="WP_096466417.1">
    <property type="nucleotide sequence ID" value="NZ_AP017312.1"/>
</dbReference>
<dbReference type="Proteomes" id="UP000217696">
    <property type="component" value="Chromosome"/>
</dbReference>
<evidence type="ECO:0000256" key="1">
    <source>
        <dbReference type="SAM" id="MobiDB-lite"/>
    </source>
</evidence>
<dbReference type="PANTHER" id="PTHR31157:SF1">
    <property type="entry name" value="SCP DOMAIN-CONTAINING PROTEIN"/>
    <property type="match status" value="1"/>
</dbReference>
<proteinExistence type="predicted"/>
<feature type="compositionally biased region" description="Low complexity" evidence="1">
    <location>
        <begin position="74"/>
        <end position="109"/>
    </location>
</feature>
<evidence type="ECO:0000256" key="2">
    <source>
        <dbReference type="SAM" id="SignalP"/>
    </source>
</evidence>
<feature type="region of interest" description="Disordered" evidence="1">
    <location>
        <begin position="73"/>
        <end position="110"/>
    </location>
</feature>
<feature type="signal peptide" evidence="2">
    <location>
        <begin position="1"/>
        <end position="21"/>
    </location>
</feature>
<reference evidence="3 4" key="1">
    <citation type="submission" date="2015-12" db="EMBL/GenBank/DDBJ databases">
        <title>Genome sequence of Aneurinibacillus soli.</title>
        <authorList>
            <person name="Lee J.S."/>
            <person name="Lee K.C."/>
            <person name="Kim K.K."/>
            <person name="Lee B.W."/>
        </authorList>
    </citation>
    <scope>NUCLEOTIDE SEQUENCE [LARGE SCALE GENOMIC DNA]</scope>
    <source>
        <strain evidence="3 4">CB4</strain>
    </source>
</reference>
<dbReference type="Gene3D" id="3.40.33.10">
    <property type="entry name" value="CAP"/>
    <property type="match status" value="1"/>
</dbReference>
<dbReference type="InterPro" id="IPR035940">
    <property type="entry name" value="CAP_sf"/>
</dbReference>
<dbReference type="PANTHER" id="PTHR31157">
    <property type="entry name" value="SCP DOMAIN-CONTAINING PROTEIN"/>
    <property type="match status" value="1"/>
</dbReference>
<gene>
    <name evidence="3" type="ORF">CB4_02859</name>
</gene>